<gene>
    <name evidence="4" type="ORF">Pla108_14350</name>
</gene>
<evidence type="ECO:0000256" key="1">
    <source>
        <dbReference type="SAM" id="Coils"/>
    </source>
</evidence>
<reference evidence="4 5" key="1">
    <citation type="submission" date="2019-02" db="EMBL/GenBank/DDBJ databases">
        <title>Deep-cultivation of Planctomycetes and their phenomic and genomic characterization uncovers novel biology.</title>
        <authorList>
            <person name="Wiegand S."/>
            <person name="Jogler M."/>
            <person name="Boedeker C."/>
            <person name="Pinto D."/>
            <person name="Vollmers J."/>
            <person name="Rivas-Marin E."/>
            <person name="Kohn T."/>
            <person name="Peeters S.H."/>
            <person name="Heuer A."/>
            <person name="Rast P."/>
            <person name="Oberbeckmann S."/>
            <person name="Bunk B."/>
            <person name="Jeske O."/>
            <person name="Meyerdierks A."/>
            <person name="Storesund J.E."/>
            <person name="Kallscheuer N."/>
            <person name="Luecker S."/>
            <person name="Lage O.M."/>
            <person name="Pohl T."/>
            <person name="Merkel B.J."/>
            <person name="Hornburger P."/>
            <person name="Mueller R.-W."/>
            <person name="Bruemmer F."/>
            <person name="Labrenz M."/>
            <person name="Spormann A.M."/>
            <person name="Op Den Camp H."/>
            <person name="Overmann J."/>
            <person name="Amann R."/>
            <person name="Jetten M.S.M."/>
            <person name="Mascher T."/>
            <person name="Medema M.H."/>
            <person name="Devos D.P."/>
            <person name="Kaster A.-K."/>
            <person name="Ovreas L."/>
            <person name="Rohde M."/>
            <person name="Galperin M.Y."/>
            <person name="Jogler C."/>
        </authorList>
    </citation>
    <scope>NUCLEOTIDE SEQUENCE [LARGE SCALE GENOMIC DNA]</scope>
    <source>
        <strain evidence="4 5">Pla108</strain>
    </source>
</reference>
<name>A0A5C6AQL2_9BACT</name>
<dbReference type="Proteomes" id="UP000317421">
    <property type="component" value="Unassembled WGS sequence"/>
</dbReference>
<feature type="transmembrane region" description="Helical" evidence="3">
    <location>
        <begin position="141"/>
        <end position="167"/>
    </location>
</feature>
<protein>
    <submittedName>
        <fullName evidence="4">Uncharacterized protein</fullName>
    </submittedName>
</protein>
<feature type="transmembrane region" description="Helical" evidence="3">
    <location>
        <begin position="246"/>
        <end position="271"/>
    </location>
</feature>
<dbReference type="AlphaFoldDB" id="A0A5C6AQL2"/>
<keyword evidence="3" id="KW-1133">Transmembrane helix</keyword>
<organism evidence="4 5">
    <name type="scientific">Botrimarina colliarenosi</name>
    <dbReference type="NCBI Taxonomy" id="2528001"/>
    <lineage>
        <taxon>Bacteria</taxon>
        <taxon>Pseudomonadati</taxon>
        <taxon>Planctomycetota</taxon>
        <taxon>Planctomycetia</taxon>
        <taxon>Pirellulales</taxon>
        <taxon>Lacipirellulaceae</taxon>
        <taxon>Botrimarina</taxon>
    </lineage>
</organism>
<feature type="coiled-coil region" evidence="1">
    <location>
        <begin position="289"/>
        <end position="323"/>
    </location>
</feature>
<feature type="compositionally biased region" description="Basic and acidic residues" evidence="2">
    <location>
        <begin position="75"/>
        <end position="98"/>
    </location>
</feature>
<evidence type="ECO:0000313" key="4">
    <source>
        <dbReference type="EMBL" id="TWU00484.1"/>
    </source>
</evidence>
<keyword evidence="3" id="KW-0812">Transmembrane</keyword>
<evidence type="ECO:0000256" key="2">
    <source>
        <dbReference type="SAM" id="MobiDB-lite"/>
    </source>
</evidence>
<keyword evidence="1" id="KW-0175">Coiled coil</keyword>
<feature type="compositionally biased region" description="Polar residues" evidence="2">
    <location>
        <begin position="28"/>
        <end position="40"/>
    </location>
</feature>
<evidence type="ECO:0000313" key="5">
    <source>
        <dbReference type="Proteomes" id="UP000317421"/>
    </source>
</evidence>
<keyword evidence="5" id="KW-1185">Reference proteome</keyword>
<feature type="region of interest" description="Disordered" evidence="2">
    <location>
        <begin position="1"/>
        <end position="40"/>
    </location>
</feature>
<evidence type="ECO:0000256" key="3">
    <source>
        <dbReference type="SAM" id="Phobius"/>
    </source>
</evidence>
<sequence length="371" mass="41538">MSIEDYNANGRRHPNGETNNRAFGKGSPNDTDPATGGRNFSTPFVLGSEVFDAYAADPDGVTRIGHHVGLQWDSNPDHRERLADAESQRADNERQKQEHLHDVAVVTAAKRRARLERRRVVGEPKFRTPDGRLKFDAKKAIVLAVAVAVLLLGEFLGATSLALISGWTFIDESWWRAGLLTFPVVVSGYVQLRNFLMLLRGRPRRRFRLGVFAVGLVIAVMGLFLFSLSLGDAHRETDGMAPPEPLVPYALLTCLSMGGAAVSLLAVESWLQEKIDACRQKVCETDPTYIRLDAKVKQAMKRVAEHESRQIDAESTLKQLQCDRAAWVDWAQSQVRLRQIERSTQQQRDAEQRRLVAAKRQADLELSAFKN</sequence>
<proteinExistence type="predicted"/>
<dbReference type="RefSeq" id="WP_146444148.1">
    <property type="nucleotide sequence ID" value="NZ_SJPR01000001.1"/>
</dbReference>
<feature type="region of interest" description="Disordered" evidence="2">
    <location>
        <begin position="68"/>
        <end position="98"/>
    </location>
</feature>
<feature type="transmembrane region" description="Helical" evidence="3">
    <location>
        <begin position="207"/>
        <end position="226"/>
    </location>
</feature>
<comment type="caution">
    <text evidence="4">The sequence shown here is derived from an EMBL/GenBank/DDBJ whole genome shotgun (WGS) entry which is preliminary data.</text>
</comment>
<accession>A0A5C6AQL2</accession>
<feature type="transmembrane region" description="Helical" evidence="3">
    <location>
        <begin position="173"/>
        <end position="195"/>
    </location>
</feature>
<keyword evidence="3" id="KW-0472">Membrane</keyword>
<dbReference type="EMBL" id="SJPR01000001">
    <property type="protein sequence ID" value="TWU00484.1"/>
    <property type="molecule type" value="Genomic_DNA"/>
</dbReference>